<dbReference type="Proteomes" id="UP000775872">
    <property type="component" value="Unassembled WGS sequence"/>
</dbReference>
<feature type="domain" description="Major facilitator superfamily (MFS) profile" evidence="4">
    <location>
        <begin position="35"/>
        <end position="350"/>
    </location>
</feature>
<feature type="transmembrane region" description="Helical" evidence="3">
    <location>
        <begin position="79"/>
        <end position="99"/>
    </location>
</feature>
<feature type="transmembrane region" description="Helical" evidence="3">
    <location>
        <begin position="37"/>
        <end position="59"/>
    </location>
</feature>
<dbReference type="SUPFAM" id="SSF103473">
    <property type="entry name" value="MFS general substrate transporter"/>
    <property type="match status" value="1"/>
</dbReference>
<dbReference type="Gene3D" id="1.20.1250.20">
    <property type="entry name" value="MFS general substrate transporter like domains"/>
    <property type="match status" value="1"/>
</dbReference>
<protein>
    <recommendedName>
        <fullName evidence="4">Major facilitator superfamily (MFS) profile domain-containing protein</fullName>
    </recommendedName>
</protein>
<reference evidence="6" key="1">
    <citation type="submission" date="2019-06" db="EMBL/GenBank/DDBJ databases">
        <authorList>
            <person name="Broberg M."/>
        </authorList>
    </citation>
    <scope>NUCLEOTIDE SEQUENCE [LARGE SCALE GENOMIC DNA]</scope>
</reference>
<keyword evidence="3" id="KW-0472">Membrane</keyword>
<proteinExistence type="inferred from homology"/>
<evidence type="ECO:0000313" key="5">
    <source>
        <dbReference type="EMBL" id="CAH0043678.1"/>
    </source>
</evidence>
<evidence type="ECO:0000256" key="3">
    <source>
        <dbReference type="SAM" id="Phobius"/>
    </source>
</evidence>
<dbReference type="InterPro" id="IPR036259">
    <property type="entry name" value="MFS_trans_sf"/>
</dbReference>
<sequence length="350" mass="37974">MEKATNSEANHQSVEGLGVAAPDRQLQDVQTDSLRSWLVVLGSFCTLTCTFGAVSSYGVFQAHYKSSLLSEYSASQISWIGAIQYFLLFFLGLPAGYLADIGYTRHLMVTGSVIVIVSQLCISWCAKYWQFLLVQGIIYGIGCGSLFTPACAVVQPWFEKRRGLALGVIACGAAVGGVICSIVSSSLLPRIGFSWACRVLALLFFVLLSVSCAVSDLQTVGKLLQANSCEIQLIKPYPMSMGTNIDANDFDAIATWGSWLRNTFPAIFEPAFILYLCGLFCATAGVYLPFNFLQQYVGDIGLSGSYSKYMTAYINASSILGRLGGGILADKYVCFAFDLTFIVVKRLIRG</sequence>
<comment type="similarity">
    <text evidence="2">Belongs to the major facilitator superfamily. Monocarboxylate porter (TC 2.A.1.13) family.</text>
</comment>
<dbReference type="Pfam" id="PF07690">
    <property type="entry name" value="MFS_1"/>
    <property type="match status" value="1"/>
</dbReference>
<dbReference type="OrthoDB" id="6509908at2759"/>
<keyword evidence="3" id="KW-1133">Transmembrane helix</keyword>
<feature type="transmembrane region" description="Helical" evidence="3">
    <location>
        <begin position="195"/>
        <end position="217"/>
    </location>
</feature>
<evidence type="ECO:0000259" key="4">
    <source>
        <dbReference type="PROSITE" id="PS50850"/>
    </source>
</evidence>
<keyword evidence="3" id="KW-0812">Transmembrane</keyword>
<dbReference type="PANTHER" id="PTHR11360:SF177">
    <property type="entry name" value="RIBOFLAVIN TRANSPORTER MCH5"/>
    <property type="match status" value="1"/>
</dbReference>
<dbReference type="InterPro" id="IPR020846">
    <property type="entry name" value="MFS_dom"/>
</dbReference>
<keyword evidence="6" id="KW-1185">Reference proteome</keyword>
<dbReference type="EMBL" id="CABFOC020000003">
    <property type="protein sequence ID" value="CAH0043678.1"/>
    <property type="molecule type" value="Genomic_DNA"/>
</dbReference>
<evidence type="ECO:0000256" key="1">
    <source>
        <dbReference type="ARBA" id="ARBA00004141"/>
    </source>
</evidence>
<feature type="transmembrane region" description="Helical" evidence="3">
    <location>
        <begin position="137"/>
        <end position="158"/>
    </location>
</feature>
<comment type="subcellular location">
    <subcellularLocation>
        <location evidence="1">Membrane</location>
        <topology evidence="1">Multi-pass membrane protein</topology>
    </subcellularLocation>
</comment>
<evidence type="ECO:0000313" key="6">
    <source>
        <dbReference type="Proteomes" id="UP000775872"/>
    </source>
</evidence>
<dbReference type="PROSITE" id="PS50850">
    <property type="entry name" value="MFS"/>
    <property type="match status" value="1"/>
</dbReference>
<gene>
    <name evidence="5" type="ORF">CSOL1703_00009564</name>
</gene>
<accession>A0A9N9W5C5</accession>
<organism evidence="5 6">
    <name type="scientific">Clonostachys solani</name>
    <dbReference type="NCBI Taxonomy" id="160281"/>
    <lineage>
        <taxon>Eukaryota</taxon>
        <taxon>Fungi</taxon>
        <taxon>Dikarya</taxon>
        <taxon>Ascomycota</taxon>
        <taxon>Pezizomycotina</taxon>
        <taxon>Sordariomycetes</taxon>
        <taxon>Hypocreomycetidae</taxon>
        <taxon>Hypocreales</taxon>
        <taxon>Bionectriaceae</taxon>
        <taxon>Clonostachys</taxon>
    </lineage>
</organism>
<feature type="transmembrane region" description="Helical" evidence="3">
    <location>
        <begin position="272"/>
        <end position="290"/>
    </location>
</feature>
<dbReference type="InterPro" id="IPR050327">
    <property type="entry name" value="Proton-linked_MCT"/>
</dbReference>
<dbReference type="AlphaFoldDB" id="A0A9N9W5C5"/>
<dbReference type="PANTHER" id="PTHR11360">
    <property type="entry name" value="MONOCARBOXYLATE TRANSPORTER"/>
    <property type="match status" value="1"/>
</dbReference>
<dbReference type="InterPro" id="IPR011701">
    <property type="entry name" value="MFS"/>
</dbReference>
<dbReference type="GO" id="GO:0022857">
    <property type="term" value="F:transmembrane transporter activity"/>
    <property type="evidence" value="ECO:0007669"/>
    <property type="project" value="InterPro"/>
</dbReference>
<feature type="transmembrane region" description="Helical" evidence="3">
    <location>
        <begin position="164"/>
        <end position="183"/>
    </location>
</feature>
<reference evidence="5 6" key="2">
    <citation type="submission" date="2021-10" db="EMBL/GenBank/DDBJ databases">
        <authorList>
            <person name="Piombo E."/>
        </authorList>
    </citation>
    <scope>NUCLEOTIDE SEQUENCE [LARGE SCALE GENOMIC DNA]</scope>
</reference>
<evidence type="ECO:0000256" key="2">
    <source>
        <dbReference type="ARBA" id="ARBA00006727"/>
    </source>
</evidence>
<name>A0A9N9W5C5_9HYPO</name>
<dbReference type="GO" id="GO:0016020">
    <property type="term" value="C:membrane"/>
    <property type="evidence" value="ECO:0007669"/>
    <property type="project" value="UniProtKB-SubCell"/>
</dbReference>
<comment type="caution">
    <text evidence="5">The sequence shown here is derived from an EMBL/GenBank/DDBJ whole genome shotgun (WGS) entry which is preliminary data.</text>
</comment>